<gene>
    <name evidence="2" type="ORF">CYFUS_006773</name>
</gene>
<organism evidence="2 3">
    <name type="scientific">Cystobacter fuscus</name>
    <dbReference type="NCBI Taxonomy" id="43"/>
    <lineage>
        <taxon>Bacteria</taxon>
        <taxon>Pseudomonadati</taxon>
        <taxon>Myxococcota</taxon>
        <taxon>Myxococcia</taxon>
        <taxon>Myxococcales</taxon>
        <taxon>Cystobacterineae</taxon>
        <taxon>Archangiaceae</taxon>
        <taxon>Cystobacter</taxon>
    </lineage>
</organism>
<dbReference type="KEGG" id="cfus:CYFUS_006773"/>
<dbReference type="EMBL" id="CP022098">
    <property type="protein sequence ID" value="ATB41308.1"/>
    <property type="molecule type" value="Genomic_DNA"/>
</dbReference>
<evidence type="ECO:0000256" key="1">
    <source>
        <dbReference type="SAM" id="MobiDB-lite"/>
    </source>
</evidence>
<dbReference type="Proteomes" id="UP000217257">
    <property type="component" value="Chromosome"/>
</dbReference>
<dbReference type="RefSeq" id="WP_095989049.1">
    <property type="nucleotide sequence ID" value="NZ_CP022098.1"/>
</dbReference>
<evidence type="ECO:0000313" key="3">
    <source>
        <dbReference type="Proteomes" id="UP000217257"/>
    </source>
</evidence>
<proteinExistence type="predicted"/>
<dbReference type="AlphaFoldDB" id="A0A250JCL1"/>
<evidence type="ECO:0008006" key="4">
    <source>
        <dbReference type="Google" id="ProtNLM"/>
    </source>
</evidence>
<name>A0A250JCL1_9BACT</name>
<sequence>MDARRLLGWGLVALCTACSGAKQAVRASSDEAVGGSGPVAERSQESLLPPESRRYVDQTLGFELTQPGGDWLLDETDEQTPEGLAIPVVLRHRTSGAQVVLQVAPAVASPIQFAERLTLGLRSQPGFVTSDPEPLPLSDSAVGFQFAVGDNVRGRVVVRDGSAGHVFMMLATWPSAAPDEVPETVNTLFESVHPLPVEVPEQL</sequence>
<accession>A0A250JCL1</accession>
<reference evidence="2 3" key="1">
    <citation type="submission" date="2017-06" db="EMBL/GenBank/DDBJ databases">
        <title>Sequencing and comparative analysis of myxobacterial genomes.</title>
        <authorList>
            <person name="Rupp O."/>
            <person name="Goesmann A."/>
            <person name="Sogaard-Andersen L."/>
        </authorList>
    </citation>
    <scope>NUCLEOTIDE SEQUENCE [LARGE SCALE GENOMIC DNA]</scope>
    <source>
        <strain evidence="2 3">DSM 52655</strain>
    </source>
</reference>
<feature type="region of interest" description="Disordered" evidence="1">
    <location>
        <begin position="29"/>
        <end position="48"/>
    </location>
</feature>
<evidence type="ECO:0000313" key="2">
    <source>
        <dbReference type="EMBL" id="ATB41308.1"/>
    </source>
</evidence>
<protein>
    <recommendedName>
        <fullName evidence="4">Lipoprotein</fullName>
    </recommendedName>
</protein>